<keyword evidence="1" id="KW-0812">Transmembrane</keyword>
<feature type="transmembrane region" description="Helical" evidence="1">
    <location>
        <begin position="106"/>
        <end position="128"/>
    </location>
</feature>
<evidence type="ECO:0000256" key="1">
    <source>
        <dbReference type="SAM" id="Phobius"/>
    </source>
</evidence>
<dbReference type="PANTHER" id="PTHR22911:SF135">
    <property type="entry name" value="BLR4310 PROTEIN"/>
    <property type="match status" value="1"/>
</dbReference>
<dbReference type="OrthoDB" id="10673876at2759"/>
<protein>
    <recommendedName>
        <fullName evidence="4">Drug/Metabolite transporter superfamily</fullName>
    </recommendedName>
</protein>
<dbReference type="RefSeq" id="XP_002505723.1">
    <property type="nucleotide sequence ID" value="XM_002505677.1"/>
</dbReference>
<feature type="transmembrane region" description="Helical" evidence="1">
    <location>
        <begin position="164"/>
        <end position="183"/>
    </location>
</feature>
<proteinExistence type="predicted"/>
<dbReference type="KEGG" id="mis:MICPUN_63556"/>
<dbReference type="EMBL" id="CP001331">
    <property type="protein sequence ID" value="ACO66981.1"/>
    <property type="molecule type" value="Genomic_DNA"/>
</dbReference>
<sequence>MGGAVPLRARLTAIFGALVLAPDTMLLRLSAFESSSEWLGSWGIVFYRAWGRLVFIPLMYVLANGGRSAAYLDAVRALGAKRLWRGAALYMVQNVAFIVAANMTYIASVLSIVATGPLCSALFSRLLLEEKVPTHTWLASLACVGWVLLIFADALESGGETRHVVGTSVALLVPVGTGAYWTFCKANPDADMVPALSTSGLLGQTLALAVVFTADARSGDGGGYGRVAPLVPVTDDGGVAVTALVCQCVLVAAAFMFLTIGAKDVPSAEVSLYLLMELPIATLLVWWATGETPPWQVFVGAAGLLCTMGVESWIGITESRRESAAEMEVAEVEAA</sequence>
<dbReference type="GO" id="GO:0016020">
    <property type="term" value="C:membrane"/>
    <property type="evidence" value="ECO:0007669"/>
    <property type="project" value="TreeGrafter"/>
</dbReference>
<evidence type="ECO:0008006" key="4">
    <source>
        <dbReference type="Google" id="ProtNLM"/>
    </source>
</evidence>
<keyword evidence="1" id="KW-0472">Membrane</keyword>
<keyword evidence="3" id="KW-1185">Reference proteome</keyword>
<feature type="transmembrane region" description="Helical" evidence="1">
    <location>
        <begin position="44"/>
        <end position="63"/>
    </location>
</feature>
<name>C1EG91_MICCC</name>
<dbReference type="Proteomes" id="UP000002009">
    <property type="component" value="Chromosome 13"/>
</dbReference>
<evidence type="ECO:0000313" key="2">
    <source>
        <dbReference type="EMBL" id="ACO66981.1"/>
    </source>
</evidence>
<feature type="transmembrane region" description="Helical" evidence="1">
    <location>
        <begin position="270"/>
        <end position="289"/>
    </location>
</feature>
<dbReference type="InParanoid" id="C1EG91"/>
<accession>C1EG91</accession>
<feature type="transmembrane region" description="Helical" evidence="1">
    <location>
        <begin position="295"/>
        <end position="314"/>
    </location>
</feature>
<gene>
    <name evidence="2" type="ORF">MICPUN_63556</name>
</gene>
<reference evidence="2 3" key="1">
    <citation type="journal article" date="2009" name="Science">
        <title>Green evolution and dynamic adaptations revealed by genomes of the marine picoeukaryotes Micromonas.</title>
        <authorList>
            <person name="Worden A.Z."/>
            <person name="Lee J.H."/>
            <person name="Mock T."/>
            <person name="Rouze P."/>
            <person name="Simmons M.P."/>
            <person name="Aerts A.L."/>
            <person name="Allen A.E."/>
            <person name="Cuvelier M.L."/>
            <person name="Derelle E."/>
            <person name="Everett M.V."/>
            <person name="Foulon E."/>
            <person name="Grimwood J."/>
            <person name="Gundlach H."/>
            <person name="Henrissat B."/>
            <person name="Napoli C."/>
            <person name="McDonald S.M."/>
            <person name="Parker M.S."/>
            <person name="Rombauts S."/>
            <person name="Salamov A."/>
            <person name="Von Dassow P."/>
            <person name="Badger J.H."/>
            <person name="Coutinho P.M."/>
            <person name="Demir E."/>
            <person name="Dubchak I."/>
            <person name="Gentemann C."/>
            <person name="Eikrem W."/>
            <person name="Gready J.E."/>
            <person name="John U."/>
            <person name="Lanier W."/>
            <person name="Lindquist E.A."/>
            <person name="Lucas S."/>
            <person name="Mayer K.F."/>
            <person name="Moreau H."/>
            <person name="Not F."/>
            <person name="Otillar R."/>
            <person name="Panaud O."/>
            <person name="Pangilinan J."/>
            <person name="Paulsen I."/>
            <person name="Piegu B."/>
            <person name="Poliakov A."/>
            <person name="Robbens S."/>
            <person name="Schmutz J."/>
            <person name="Toulza E."/>
            <person name="Wyss T."/>
            <person name="Zelensky A."/>
            <person name="Zhou K."/>
            <person name="Armbrust E.V."/>
            <person name="Bhattacharya D."/>
            <person name="Goodenough U.W."/>
            <person name="Van de Peer Y."/>
            <person name="Grigoriev I.V."/>
        </authorList>
    </citation>
    <scope>NUCLEOTIDE SEQUENCE [LARGE SCALE GENOMIC DNA]</scope>
    <source>
        <strain evidence="3">RCC299 / NOUM17</strain>
    </source>
</reference>
<dbReference type="PANTHER" id="PTHR22911">
    <property type="entry name" value="ACYL-MALONYL CONDENSING ENZYME-RELATED"/>
    <property type="match status" value="1"/>
</dbReference>
<dbReference type="eggNOG" id="ENOG502T1FB">
    <property type="taxonomic scope" value="Eukaryota"/>
</dbReference>
<organism evidence="2 3">
    <name type="scientific">Micromonas commoda (strain RCC299 / NOUM17 / CCMP2709)</name>
    <name type="common">Picoplanktonic green alga</name>
    <dbReference type="NCBI Taxonomy" id="296587"/>
    <lineage>
        <taxon>Eukaryota</taxon>
        <taxon>Viridiplantae</taxon>
        <taxon>Chlorophyta</taxon>
        <taxon>Mamiellophyceae</taxon>
        <taxon>Mamiellales</taxon>
        <taxon>Mamiellaceae</taxon>
        <taxon>Micromonas</taxon>
    </lineage>
</organism>
<evidence type="ECO:0000313" key="3">
    <source>
        <dbReference type="Proteomes" id="UP000002009"/>
    </source>
</evidence>
<keyword evidence="1" id="KW-1133">Transmembrane helix</keyword>
<dbReference type="GeneID" id="8248409"/>
<dbReference type="AlphaFoldDB" id="C1EG91"/>
<feature type="transmembrane region" description="Helical" evidence="1">
    <location>
        <begin position="239"/>
        <end position="258"/>
    </location>
</feature>
<feature type="transmembrane region" description="Helical" evidence="1">
    <location>
        <begin position="135"/>
        <end position="152"/>
    </location>
</feature>